<gene>
    <name evidence="2" type="ORF">P154DRAFT_428864</name>
</gene>
<evidence type="ECO:0000259" key="1">
    <source>
        <dbReference type="Pfam" id="PF06985"/>
    </source>
</evidence>
<dbReference type="OrthoDB" id="3553147at2759"/>
<reference evidence="2" key="1">
    <citation type="journal article" date="2020" name="Stud. Mycol.">
        <title>101 Dothideomycetes genomes: a test case for predicting lifestyles and emergence of pathogens.</title>
        <authorList>
            <person name="Haridas S."/>
            <person name="Albert R."/>
            <person name="Binder M."/>
            <person name="Bloem J."/>
            <person name="Labutti K."/>
            <person name="Salamov A."/>
            <person name="Andreopoulos B."/>
            <person name="Baker S."/>
            <person name="Barry K."/>
            <person name="Bills G."/>
            <person name="Bluhm B."/>
            <person name="Cannon C."/>
            <person name="Castanera R."/>
            <person name="Culley D."/>
            <person name="Daum C."/>
            <person name="Ezra D."/>
            <person name="Gonzalez J."/>
            <person name="Henrissat B."/>
            <person name="Kuo A."/>
            <person name="Liang C."/>
            <person name="Lipzen A."/>
            <person name="Lutzoni F."/>
            <person name="Magnuson J."/>
            <person name="Mondo S."/>
            <person name="Nolan M."/>
            <person name="Ohm R."/>
            <person name="Pangilinan J."/>
            <person name="Park H.-J."/>
            <person name="Ramirez L."/>
            <person name="Alfaro M."/>
            <person name="Sun H."/>
            <person name="Tritt A."/>
            <person name="Yoshinaga Y."/>
            <person name="Zwiers L.-H."/>
            <person name="Turgeon B."/>
            <person name="Goodwin S."/>
            <person name="Spatafora J."/>
            <person name="Crous P."/>
            <person name="Grigoriev I."/>
        </authorList>
    </citation>
    <scope>NUCLEOTIDE SEQUENCE</scope>
    <source>
        <strain evidence="2">CBS 123094</strain>
    </source>
</reference>
<organism evidence="2 3">
    <name type="scientific">Amniculicola lignicola CBS 123094</name>
    <dbReference type="NCBI Taxonomy" id="1392246"/>
    <lineage>
        <taxon>Eukaryota</taxon>
        <taxon>Fungi</taxon>
        <taxon>Dikarya</taxon>
        <taxon>Ascomycota</taxon>
        <taxon>Pezizomycotina</taxon>
        <taxon>Dothideomycetes</taxon>
        <taxon>Pleosporomycetidae</taxon>
        <taxon>Pleosporales</taxon>
        <taxon>Amniculicolaceae</taxon>
        <taxon>Amniculicola</taxon>
    </lineage>
</organism>
<dbReference type="Pfam" id="PF06985">
    <property type="entry name" value="HET"/>
    <property type="match status" value="1"/>
</dbReference>
<evidence type="ECO:0000313" key="3">
    <source>
        <dbReference type="Proteomes" id="UP000799779"/>
    </source>
</evidence>
<dbReference type="InterPro" id="IPR010730">
    <property type="entry name" value="HET"/>
</dbReference>
<dbReference type="PANTHER" id="PTHR24148:SF73">
    <property type="entry name" value="HET DOMAIN PROTEIN (AFU_ORTHOLOGUE AFUA_8G01020)"/>
    <property type="match status" value="1"/>
</dbReference>
<dbReference type="EMBL" id="ML977572">
    <property type="protein sequence ID" value="KAF2003577.1"/>
    <property type="molecule type" value="Genomic_DNA"/>
</dbReference>
<protein>
    <submittedName>
        <fullName evidence="2">HET-domain-containing protein</fullName>
    </submittedName>
</protein>
<sequence length="181" mass="20618">MPLSSIRAAKFNSRIGFAVSTPRFTAQQRRTLHQSIILKRAQRHEPSVALQELNRESASAIYDTLQKDEIRLVKLHAARNYSDPVKCSLQTVNLRSSPPFEALSYVWGKLSGNDIQLQGEPYIITKNLNEALRRLRNESNDRILWIDALAINQSSIPERNAQVRMMLDIYATADETVVWLG</sequence>
<feature type="non-terminal residue" evidence="2">
    <location>
        <position position="181"/>
    </location>
</feature>
<name>A0A6A5WPW1_9PLEO</name>
<evidence type="ECO:0000313" key="2">
    <source>
        <dbReference type="EMBL" id="KAF2003577.1"/>
    </source>
</evidence>
<dbReference type="AlphaFoldDB" id="A0A6A5WPW1"/>
<dbReference type="InterPro" id="IPR052895">
    <property type="entry name" value="HetReg/Transcr_Mod"/>
</dbReference>
<dbReference type="PANTHER" id="PTHR24148">
    <property type="entry name" value="ANKYRIN REPEAT DOMAIN-CONTAINING PROTEIN 39 HOMOLOG-RELATED"/>
    <property type="match status" value="1"/>
</dbReference>
<feature type="domain" description="Heterokaryon incompatibility" evidence="1">
    <location>
        <begin position="100"/>
        <end position="181"/>
    </location>
</feature>
<dbReference type="Proteomes" id="UP000799779">
    <property type="component" value="Unassembled WGS sequence"/>
</dbReference>
<keyword evidence="3" id="KW-1185">Reference proteome</keyword>
<proteinExistence type="predicted"/>
<accession>A0A6A5WPW1</accession>